<evidence type="ECO:0000256" key="1">
    <source>
        <dbReference type="ARBA" id="ARBA00023015"/>
    </source>
</evidence>
<organism evidence="5 6">
    <name type="scientific">Nocardia amamiensis</name>
    <dbReference type="NCBI Taxonomy" id="404578"/>
    <lineage>
        <taxon>Bacteria</taxon>
        <taxon>Bacillati</taxon>
        <taxon>Actinomycetota</taxon>
        <taxon>Actinomycetes</taxon>
        <taxon>Mycobacteriales</taxon>
        <taxon>Nocardiaceae</taxon>
        <taxon>Nocardia</taxon>
    </lineage>
</organism>
<dbReference type="InterPro" id="IPR023187">
    <property type="entry name" value="Tscrpt_reg_MarR-type_CS"/>
</dbReference>
<name>A0ABS0CR97_9NOCA</name>
<comment type="caution">
    <text evidence="5">The sequence shown here is derived from an EMBL/GenBank/DDBJ whole genome shotgun (WGS) entry which is preliminary data.</text>
</comment>
<dbReference type="Proteomes" id="UP000702209">
    <property type="component" value="Unassembled WGS sequence"/>
</dbReference>
<dbReference type="EMBL" id="JADLQX010000011">
    <property type="protein sequence ID" value="MBF6299146.1"/>
    <property type="molecule type" value="Genomic_DNA"/>
</dbReference>
<keyword evidence="6" id="KW-1185">Reference proteome</keyword>
<protein>
    <submittedName>
        <fullName evidence="5">MarR family transcriptional regulator</fullName>
    </submittedName>
</protein>
<dbReference type="InterPro" id="IPR000835">
    <property type="entry name" value="HTH_MarR-typ"/>
</dbReference>
<keyword evidence="2" id="KW-0238">DNA-binding</keyword>
<feature type="domain" description="HTH marR-type" evidence="4">
    <location>
        <begin position="28"/>
        <end position="162"/>
    </location>
</feature>
<dbReference type="SMART" id="SM00347">
    <property type="entry name" value="HTH_MARR"/>
    <property type="match status" value="1"/>
</dbReference>
<evidence type="ECO:0000259" key="4">
    <source>
        <dbReference type="PROSITE" id="PS50995"/>
    </source>
</evidence>
<sequence length="175" mass="19146">MRDARCVDGSLAALAHERTVTAAELAAADELGKQLVRFMRAVNRAKSRLAKPGPDGLERLAYSVLFCLVHEGPQRAGRIAELLHAEASTISRQTRSLVAHGLVERRADPVDGRACVLAATAEGVRVFEENRALRNRWLADILADWSARDRDTLTGLLDRLNAGIETTPRQPSDSK</sequence>
<proteinExistence type="predicted"/>
<evidence type="ECO:0000256" key="3">
    <source>
        <dbReference type="ARBA" id="ARBA00023163"/>
    </source>
</evidence>
<dbReference type="InterPro" id="IPR052526">
    <property type="entry name" value="HTH-type_Bedaq_tolerance"/>
</dbReference>
<dbReference type="Pfam" id="PF01047">
    <property type="entry name" value="MarR"/>
    <property type="match status" value="1"/>
</dbReference>
<evidence type="ECO:0000313" key="6">
    <source>
        <dbReference type="Proteomes" id="UP000702209"/>
    </source>
</evidence>
<dbReference type="PROSITE" id="PS01117">
    <property type="entry name" value="HTH_MARR_1"/>
    <property type="match status" value="1"/>
</dbReference>
<dbReference type="InterPro" id="IPR036388">
    <property type="entry name" value="WH-like_DNA-bd_sf"/>
</dbReference>
<dbReference type="PRINTS" id="PR00598">
    <property type="entry name" value="HTHMARR"/>
</dbReference>
<accession>A0ABS0CR97</accession>
<dbReference type="PROSITE" id="PS50995">
    <property type="entry name" value="HTH_MARR_2"/>
    <property type="match status" value="1"/>
</dbReference>
<keyword evidence="3" id="KW-0804">Transcription</keyword>
<reference evidence="5 6" key="1">
    <citation type="submission" date="2020-10" db="EMBL/GenBank/DDBJ databases">
        <title>Identification of Nocardia species via Next-generation sequencing and recognition of intraspecies genetic diversity.</title>
        <authorList>
            <person name="Li P."/>
            <person name="Li P."/>
            <person name="Lu B."/>
        </authorList>
    </citation>
    <scope>NUCLEOTIDE SEQUENCE [LARGE SCALE GENOMIC DNA]</scope>
    <source>
        <strain evidence="5 6">BJ06-0157</strain>
    </source>
</reference>
<evidence type="ECO:0000256" key="2">
    <source>
        <dbReference type="ARBA" id="ARBA00023125"/>
    </source>
</evidence>
<dbReference type="InterPro" id="IPR036390">
    <property type="entry name" value="WH_DNA-bd_sf"/>
</dbReference>
<gene>
    <name evidence="5" type="ORF">IU459_16580</name>
</gene>
<keyword evidence="1" id="KW-0805">Transcription regulation</keyword>
<dbReference type="PANTHER" id="PTHR39515:SF2">
    <property type="entry name" value="HTH-TYPE TRANSCRIPTIONAL REGULATOR RV0880"/>
    <property type="match status" value="1"/>
</dbReference>
<evidence type="ECO:0000313" key="5">
    <source>
        <dbReference type="EMBL" id="MBF6299146.1"/>
    </source>
</evidence>
<dbReference type="SUPFAM" id="SSF46785">
    <property type="entry name" value="Winged helix' DNA-binding domain"/>
    <property type="match status" value="1"/>
</dbReference>
<dbReference type="PANTHER" id="PTHR39515">
    <property type="entry name" value="CONSERVED PROTEIN"/>
    <property type="match status" value="1"/>
</dbReference>
<dbReference type="Gene3D" id="1.10.10.10">
    <property type="entry name" value="Winged helix-like DNA-binding domain superfamily/Winged helix DNA-binding domain"/>
    <property type="match status" value="1"/>
</dbReference>